<dbReference type="InterPro" id="IPR006016">
    <property type="entry name" value="UspA"/>
</dbReference>
<feature type="domain" description="UspA" evidence="5">
    <location>
        <begin position="130"/>
        <end position="266"/>
    </location>
</feature>
<comment type="caution">
    <text evidence="6">The sequence shown here is derived from an EMBL/GenBank/DDBJ whole genome shotgun (WGS) entry which is preliminary data.</text>
</comment>
<comment type="similarity">
    <text evidence="2">Belongs to the universal stress protein A family.</text>
</comment>
<protein>
    <submittedName>
        <fullName evidence="6">Universal stress protein</fullName>
    </submittedName>
</protein>
<comment type="subcellular location">
    <subcellularLocation>
        <location evidence="1">Cytoplasm</location>
    </subcellularLocation>
</comment>
<reference evidence="6 7" key="1">
    <citation type="submission" date="2017-08" db="EMBL/GenBank/DDBJ databases">
        <title>Infants hospitalized years apart are colonized by the same room-sourced microbial strains.</title>
        <authorList>
            <person name="Brooks B."/>
            <person name="Olm M.R."/>
            <person name="Firek B.A."/>
            <person name="Baker R."/>
            <person name="Thomas B.C."/>
            <person name="Morowitz M.J."/>
            <person name="Banfield J.F."/>
        </authorList>
    </citation>
    <scope>NUCLEOTIDE SEQUENCE [LARGE SCALE GENOMIC DNA]</scope>
    <source>
        <strain evidence="6">S2_005_002_R2_33</strain>
    </source>
</reference>
<dbReference type="Pfam" id="PF00582">
    <property type="entry name" value="Usp"/>
    <property type="match status" value="2"/>
</dbReference>
<evidence type="ECO:0000256" key="3">
    <source>
        <dbReference type="ARBA" id="ARBA00011738"/>
    </source>
</evidence>
<feature type="domain" description="UspA" evidence="5">
    <location>
        <begin position="57"/>
        <end position="123"/>
    </location>
</feature>
<evidence type="ECO:0000256" key="2">
    <source>
        <dbReference type="ARBA" id="ARBA00008791"/>
    </source>
</evidence>
<dbReference type="PRINTS" id="PR01438">
    <property type="entry name" value="UNVRSLSTRESS"/>
</dbReference>
<evidence type="ECO:0000256" key="1">
    <source>
        <dbReference type="ARBA" id="ARBA00004496"/>
    </source>
</evidence>
<dbReference type="GO" id="GO:0005737">
    <property type="term" value="C:cytoplasm"/>
    <property type="evidence" value="ECO:0007669"/>
    <property type="project" value="UniProtKB-SubCell"/>
</dbReference>
<keyword evidence="4" id="KW-0963">Cytoplasm</keyword>
<dbReference type="AlphaFoldDB" id="A0A2W5NVD3"/>
<dbReference type="SUPFAM" id="SSF52402">
    <property type="entry name" value="Adenine nucleotide alpha hydrolases-like"/>
    <property type="match status" value="2"/>
</dbReference>
<evidence type="ECO:0000259" key="5">
    <source>
        <dbReference type="Pfam" id="PF00582"/>
    </source>
</evidence>
<name>A0A2W5NVD3_9SPHN</name>
<accession>A0A2W5NVD3</accession>
<dbReference type="Gene3D" id="3.40.50.12370">
    <property type="match status" value="1"/>
</dbReference>
<evidence type="ECO:0000256" key="4">
    <source>
        <dbReference type="ARBA" id="ARBA00022490"/>
    </source>
</evidence>
<gene>
    <name evidence="6" type="ORF">DI555_01125</name>
</gene>
<evidence type="ECO:0000313" key="6">
    <source>
        <dbReference type="EMBL" id="PZQ57562.1"/>
    </source>
</evidence>
<dbReference type="Proteomes" id="UP000249082">
    <property type="component" value="Unassembled WGS sequence"/>
</dbReference>
<dbReference type="PANTHER" id="PTHR46268:SF23">
    <property type="entry name" value="UNIVERSAL STRESS PROTEIN A-RELATED"/>
    <property type="match status" value="1"/>
</dbReference>
<comment type="subunit">
    <text evidence="3">Homodimer.</text>
</comment>
<evidence type="ECO:0000313" key="7">
    <source>
        <dbReference type="Proteomes" id="UP000249082"/>
    </source>
</evidence>
<sequence>MAGQRGPVLVATDLSARSDRAVDRALMLGRQWQVETCVVHAMRPGETVTDSDVRATLSGTQDKVTVLLPLGPAPDTIADVARDIAPALIVTGIARFNHVGDYFLGTAVDHIIRNAAAPVLIVKQRPHQPYRRMLVSVDLSADALRTLRLAAELFPEIPIDVVHAYHVPFRGWIDSDGMREELRREAETKLASFLDDGELPAELAARIVPRLELGAPDEVLARSIAAFAPDLVVLGSRDRSGLAQAALGSNTSALLAWIAADTLVIKKARED</sequence>
<organism evidence="6 7">
    <name type="scientific">Novosphingobium pentaromativorans</name>
    <dbReference type="NCBI Taxonomy" id="205844"/>
    <lineage>
        <taxon>Bacteria</taxon>
        <taxon>Pseudomonadati</taxon>
        <taxon>Pseudomonadota</taxon>
        <taxon>Alphaproteobacteria</taxon>
        <taxon>Sphingomonadales</taxon>
        <taxon>Sphingomonadaceae</taxon>
        <taxon>Novosphingobium</taxon>
    </lineage>
</organism>
<dbReference type="PANTHER" id="PTHR46268">
    <property type="entry name" value="STRESS RESPONSE PROTEIN NHAX"/>
    <property type="match status" value="1"/>
</dbReference>
<proteinExistence type="inferred from homology"/>
<dbReference type="InterPro" id="IPR006015">
    <property type="entry name" value="Universal_stress_UspA"/>
</dbReference>
<dbReference type="EMBL" id="QFPX01000001">
    <property type="protein sequence ID" value="PZQ57562.1"/>
    <property type="molecule type" value="Genomic_DNA"/>
</dbReference>
<dbReference type="CDD" id="cd00293">
    <property type="entry name" value="USP-like"/>
    <property type="match status" value="2"/>
</dbReference>